<dbReference type="InterPro" id="IPR014284">
    <property type="entry name" value="RNA_pol_sigma-70_dom"/>
</dbReference>
<dbReference type="SUPFAM" id="SSF88659">
    <property type="entry name" value="Sigma3 and sigma4 domains of RNA polymerase sigma factors"/>
    <property type="match status" value="1"/>
</dbReference>
<evidence type="ECO:0000256" key="12">
    <source>
        <dbReference type="ARBA" id="ARBA00023163"/>
    </source>
</evidence>
<gene>
    <name evidence="16" type="primary">sigC</name>
    <name evidence="16" type="ORF">C1Y40_05407</name>
</gene>
<dbReference type="EMBL" id="PPEA01000805">
    <property type="protein sequence ID" value="PQM44435.1"/>
    <property type="molecule type" value="Genomic_DNA"/>
</dbReference>
<comment type="catalytic activity">
    <reaction evidence="14">
        <text>3 propionate 3-nitronate + 3 O2 + H2O = 3 3-oxopropanoate + 2 nitrate + nitrite + H2O2 + 3 H(+)</text>
        <dbReference type="Rhea" id="RHEA:57332"/>
        <dbReference type="ChEBI" id="CHEBI:15377"/>
        <dbReference type="ChEBI" id="CHEBI:15378"/>
        <dbReference type="ChEBI" id="CHEBI:15379"/>
        <dbReference type="ChEBI" id="CHEBI:16240"/>
        <dbReference type="ChEBI" id="CHEBI:16301"/>
        <dbReference type="ChEBI" id="CHEBI:17632"/>
        <dbReference type="ChEBI" id="CHEBI:33190"/>
        <dbReference type="ChEBI" id="CHEBI:136067"/>
    </reaction>
</comment>
<dbReference type="Proteomes" id="UP000238296">
    <property type="component" value="Unassembled WGS sequence"/>
</dbReference>
<evidence type="ECO:0000256" key="8">
    <source>
        <dbReference type="ARBA" id="ARBA00023015"/>
    </source>
</evidence>
<evidence type="ECO:0000256" key="14">
    <source>
        <dbReference type="ARBA" id="ARBA00049401"/>
    </source>
</evidence>
<dbReference type="GO" id="GO:0006352">
    <property type="term" value="P:DNA-templated transcription initiation"/>
    <property type="evidence" value="ECO:0007669"/>
    <property type="project" value="InterPro"/>
</dbReference>
<evidence type="ECO:0000256" key="13">
    <source>
        <dbReference type="ARBA" id="ARBA00031155"/>
    </source>
</evidence>
<feature type="domain" description="RNA polymerase sigma factor 70 region 4 type 2" evidence="15">
    <location>
        <begin position="292"/>
        <end position="344"/>
    </location>
</feature>
<dbReference type="Gene3D" id="1.10.10.10">
    <property type="entry name" value="Winged helix-like DNA-binding domain superfamily/Winged helix DNA-binding domain"/>
    <property type="match status" value="1"/>
</dbReference>
<dbReference type="AlphaFoldDB" id="A0A2S8BCS4"/>
<dbReference type="SUPFAM" id="SSF51412">
    <property type="entry name" value="Inosine monophosphate dehydrogenase (IMPDH)"/>
    <property type="match status" value="1"/>
</dbReference>
<protein>
    <recommendedName>
        <fullName evidence="13">Propionate 3-nitronate monooxygenase</fullName>
    </recommendedName>
</protein>
<dbReference type="InterPro" id="IPR036388">
    <property type="entry name" value="WH-like_DNA-bd_sf"/>
</dbReference>
<comment type="cofactor">
    <cofactor evidence="1">
        <name>FMN</name>
        <dbReference type="ChEBI" id="CHEBI:58210"/>
    </cofactor>
</comment>
<keyword evidence="8" id="KW-0805">Transcription regulation</keyword>
<evidence type="ECO:0000256" key="7">
    <source>
        <dbReference type="ARBA" id="ARBA00023002"/>
    </source>
</evidence>
<keyword evidence="5" id="KW-0285">Flavoprotein</keyword>
<comment type="caution">
    <text evidence="16">The sequence shown here is derived from an EMBL/GenBank/DDBJ whole genome shotgun (WGS) entry which is preliminary data.</text>
</comment>
<evidence type="ECO:0000313" key="16">
    <source>
        <dbReference type="EMBL" id="PQM44435.1"/>
    </source>
</evidence>
<dbReference type="GO" id="GO:0016987">
    <property type="term" value="F:sigma factor activity"/>
    <property type="evidence" value="ECO:0007669"/>
    <property type="project" value="UniProtKB-KW"/>
</dbReference>
<dbReference type="CDD" id="cd04730">
    <property type="entry name" value="NPD_like"/>
    <property type="match status" value="1"/>
</dbReference>
<dbReference type="GO" id="GO:0006950">
    <property type="term" value="P:response to stress"/>
    <property type="evidence" value="ECO:0007669"/>
    <property type="project" value="UniProtKB-ARBA"/>
</dbReference>
<dbReference type="CDD" id="cd06171">
    <property type="entry name" value="Sigma70_r4"/>
    <property type="match status" value="1"/>
</dbReference>
<comment type="similarity">
    <text evidence="2">Belongs to the nitronate monooxygenase family. NMO class I subfamily.</text>
</comment>
<proteinExistence type="inferred from homology"/>
<keyword evidence="7" id="KW-0560">Oxidoreductase</keyword>
<evidence type="ECO:0000256" key="3">
    <source>
        <dbReference type="ARBA" id="ARBA00010641"/>
    </source>
</evidence>
<keyword evidence="6" id="KW-0288">FMN</keyword>
<evidence type="ECO:0000256" key="4">
    <source>
        <dbReference type="ARBA" id="ARBA00022575"/>
    </source>
</evidence>
<dbReference type="SUPFAM" id="SSF88946">
    <property type="entry name" value="Sigma2 domain of RNA polymerase sigma factors"/>
    <property type="match status" value="1"/>
</dbReference>
<dbReference type="PANTHER" id="PTHR42747:SF3">
    <property type="entry name" value="NITRONATE MONOOXYGENASE-RELATED"/>
    <property type="match status" value="1"/>
</dbReference>
<evidence type="ECO:0000256" key="11">
    <source>
        <dbReference type="ARBA" id="ARBA00023125"/>
    </source>
</evidence>
<evidence type="ECO:0000313" key="17">
    <source>
        <dbReference type="Proteomes" id="UP000238296"/>
    </source>
</evidence>
<dbReference type="Gene3D" id="3.20.20.70">
    <property type="entry name" value="Aldolase class I"/>
    <property type="match status" value="1"/>
</dbReference>
<dbReference type="InterPro" id="IPR013325">
    <property type="entry name" value="RNA_pol_sigma_r2"/>
</dbReference>
<dbReference type="InterPro" id="IPR013324">
    <property type="entry name" value="RNA_pol_sigma_r3/r4-like"/>
</dbReference>
<reference evidence="16 17" key="1">
    <citation type="journal article" date="2017" name="Int. J. Syst. Evol. Microbiol.">
        <title>Mycobacterium talmoniae sp. nov., a slowly growing mycobacterium isolated from human respiratory samples.</title>
        <authorList>
            <person name="Davidson R.M."/>
            <person name="DeGroote M.A."/>
            <person name="Marola J.L."/>
            <person name="Buss S."/>
            <person name="Jones V."/>
            <person name="McNeil M.R."/>
            <person name="Freifeld A.G."/>
            <person name="Elaine Epperson L."/>
            <person name="Hasan N.A."/>
            <person name="Jackson M."/>
            <person name="Iwen P.C."/>
            <person name="Salfinger M."/>
            <person name="Strong M."/>
        </authorList>
    </citation>
    <scope>NUCLEOTIDE SEQUENCE [LARGE SCALE GENOMIC DNA]</scope>
    <source>
        <strain evidence="16 17">ATCC BAA-2683</strain>
    </source>
</reference>
<dbReference type="GO" id="GO:0003677">
    <property type="term" value="F:DNA binding"/>
    <property type="evidence" value="ECO:0007669"/>
    <property type="project" value="UniProtKB-KW"/>
</dbReference>
<evidence type="ECO:0000259" key="15">
    <source>
        <dbReference type="Pfam" id="PF08281"/>
    </source>
</evidence>
<evidence type="ECO:0000256" key="9">
    <source>
        <dbReference type="ARBA" id="ARBA00023033"/>
    </source>
</evidence>
<dbReference type="InterPro" id="IPR013249">
    <property type="entry name" value="RNA_pol_sigma70_r4_t2"/>
</dbReference>
<dbReference type="PROSITE" id="PS01063">
    <property type="entry name" value="SIGMA70_ECF"/>
    <property type="match status" value="1"/>
</dbReference>
<dbReference type="InterPro" id="IPR000838">
    <property type="entry name" value="RNA_pol_sigma70_ECF_CS"/>
</dbReference>
<evidence type="ECO:0000256" key="10">
    <source>
        <dbReference type="ARBA" id="ARBA00023082"/>
    </source>
</evidence>
<keyword evidence="10" id="KW-0731">Sigma factor</keyword>
<accession>A0A2S8BCS4</accession>
<dbReference type="PANTHER" id="PTHR42747">
    <property type="entry name" value="NITRONATE MONOOXYGENASE-RELATED"/>
    <property type="match status" value="1"/>
</dbReference>
<name>A0A2S8BCS4_9MYCO</name>
<evidence type="ECO:0000256" key="2">
    <source>
        <dbReference type="ARBA" id="ARBA00009881"/>
    </source>
</evidence>
<keyword evidence="4" id="KW-0216">Detoxification</keyword>
<dbReference type="InterPro" id="IPR004136">
    <property type="entry name" value="NMO"/>
</dbReference>
<dbReference type="NCBIfam" id="TIGR02937">
    <property type="entry name" value="sigma70-ECF"/>
    <property type="match status" value="1"/>
</dbReference>
<dbReference type="Pfam" id="PF08281">
    <property type="entry name" value="Sigma70_r4_2"/>
    <property type="match status" value="1"/>
</dbReference>
<keyword evidence="11" id="KW-0238">DNA-binding</keyword>
<evidence type="ECO:0000256" key="5">
    <source>
        <dbReference type="ARBA" id="ARBA00022630"/>
    </source>
</evidence>
<dbReference type="Pfam" id="PF03060">
    <property type="entry name" value="NMO"/>
    <property type="match status" value="1"/>
</dbReference>
<sequence>MVLGFWDLEAPIVGAPMAGGPGTPELAAAVSNAGGMGFVPGGYVSPERLADDIAAARALTTGPIGANMFVPQPSVADYAQLDYYAQRLDQVAEHYGVELGAPRFDDDAWQRKLEVLADVRPEVVSFTFGTPPPDVLRWFGALGMLLFVTVTSTYEAGVAVAAGADGLVVQGPGAGGHRGTFAPDMEPGTESLDELLDKIRATHRDVWRSVAYLGGDPGAADDLTQETFLRAIAALPRFAGRSSAKTWLLSIARRVVVDQIRYNQSRPRAQHGVDVDKVLESHRPARNFEHLVEIRMLLDGLDADRRHALLLTQVLGLSYAEAAEVCGCPVGTIRSRVARAREELITAAERTHLTG</sequence>
<keyword evidence="9" id="KW-0503">Monooxygenase</keyword>
<dbReference type="GO" id="GO:0018580">
    <property type="term" value="F:nitronate monooxygenase activity"/>
    <property type="evidence" value="ECO:0007669"/>
    <property type="project" value="InterPro"/>
</dbReference>
<comment type="similarity">
    <text evidence="3">Belongs to the sigma-70 factor family. ECF subfamily.</text>
</comment>
<dbReference type="NCBIfam" id="NF007231">
    <property type="entry name" value="PRK09649.1"/>
    <property type="match status" value="1"/>
</dbReference>
<keyword evidence="12" id="KW-0804">Transcription</keyword>
<evidence type="ECO:0000256" key="1">
    <source>
        <dbReference type="ARBA" id="ARBA00001917"/>
    </source>
</evidence>
<organism evidence="16 17">
    <name type="scientific">Mycobacterium talmoniae</name>
    <dbReference type="NCBI Taxonomy" id="1858794"/>
    <lineage>
        <taxon>Bacteria</taxon>
        <taxon>Bacillati</taxon>
        <taxon>Actinomycetota</taxon>
        <taxon>Actinomycetes</taxon>
        <taxon>Mycobacteriales</taxon>
        <taxon>Mycobacteriaceae</taxon>
        <taxon>Mycobacterium</taxon>
    </lineage>
</organism>
<dbReference type="InterPro" id="IPR013785">
    <property type="entry name" value="Aldolase_TIM"/>
</dbReference>
<evidence type="ECO:0000256" key="6">
    <source>
        <dbReference type="ARBA" id="ARBA00022643"/>
    </source>
</evidence>
<dbReference type="GO" id="GO:0009636">
    <property type="term" value="P:response to toxic substance"/>
    <property type="evidence" value="ECO:0007669"/>
    <property type="project" value="UniProtKB-KW"/>
</dbReference>